<keyword evidence="3" id="KW-0812">Transmembrane</keyword>
<dbReference type="InterPro" id="IPR043128">
    <property type="entry name" value="Rev_trsase/Diguanyl_cyclase"/>
</dbReference>
<dbReference type="AlphaFoldDB" id="A0A5C1QRF4"/>
<keyword evidence="6" id="KW-1185">Reference proteome</keyword>
<dbReference type="GO" id="GO:0052621">
    <property type="term" value="F:diguanylate cyclase activity"/>
    <property type="evidence" value="ECO:0007669"/>
    <property type="project" value="UniProtKB-EC"/>
</dbReference>
<dbReference type="CDD" id="cd01949">
    <property type="entry name" value="GGDEF"/>
    <property type="match status" value="1"/>
</dbReference>
<feature type="transmembrane region" description="Helical" evidence="3">
    <location>
        <begin position="380"/>
        <end position="405"/>
    </location>
</feature>
<dbReference type="InterPro" id="IPR050469">
    <property type="entry name" value="Diguanylate_Cyclase"/>
</dbReference>
<evidence type="ECO:0000256" key="3">
    <source>
        <dbReference type="SAM" id="Phobius"/>
    </source>
</evidence>
<dbReference type="SMART" id="SM00267">
    <property type="entry name" value="GGDEF"/>
    <property type="match status" value="1"/>
</dbReference>
<dbReference type="Gene3D" id="3.30.70.270">
    <property type="match status" value="1"/>
</dbReference>
<evidence type="ECO:0000313" key="5">
    <source>
        <dbReference type="EMBL" id="QEN09146.1"/>
    </source>
</evidence>
<dbReference type="FunFam" id="3.30.70.270:FF:000001">
    <property type="entry name" value="Diguanylate cyclase domain protein"/>
    <property type="match status" value="1"/>
</dbReference>
<dbReference type="Pfam" id="PF07695">
    <property type="entry name" value="7TMR-DISM_7TM"/>
    <property type="match status" value="1"/>
</dbReference>
<dbReference type="Proteomes" id="UP000324209">
    <property type="component" value="Chromosome"/>
</dbReference>
<dbReference type="KEGG" id="ock:EXM22_14575"/>
<dbReference type="Pfam" id="PF00990">
    <property type="entry name" value="GGDEF"/>
    <property type="match status" value="1"/>
</dbReference>
<evidence type="ECO:0000313" key="6">
    <source>
        <dbReference type="Proteomes" id="UP000324209"/>
    </source>
</evidence>
<comment type="catalytic activity">
    <reaction evidence="2">
        <text>2 GTP = 3',3'-c-di-GMP + 2 diphosphate</text>
        <dbReference type="Rhea" id="RHEA:24898"/>
        <dbReference type="ChEBI" id="CHEBI:33019"/>
        <dbReference type="ChEBI" id="CHEBI:37565"/>
        <dbReference type="ChEBI" id="CHEBI:58805"/>
        <dbReference type="EC" id="2.7.7.65"/>
    </reaction>
</comment>
<dbReference type="InterPro" id="IPR008979">
    <property type="entry name" value="Galactose-bd-like_sf"/>
</dbReference>
<proteinExistence type="predicted"/>
<evidence type="ECO:0000259" key="4">
    <source>
        <dbReference type="PROSITE" id="PS50887"/>
    </source>
</evidence>
<feature type="transmembrane region" description="Helical" evidence="3">
    <location>
        <begin position="238"/>
        <end position="263"/>
    </location>
</feature>
<dbReference type="PROSITE" id="PS50887">
    <property type="entry name" value="GGDEF"/>
    <property type="match status" value="1"/>
</dbReference>
<feature type="transmembrane region" description="Helical" evidence="3">
    <location>
        <begin position="275"/>
        <end position="295"/>
    </location>
</feature>
<feature type="transmembrane region" description="Helical" evidence="3">
    <location>
        <begin position="330"/>
        <end position="351"/>
    </location>
</feature>
<gene>
    <name evidence="5" type="ORF">EXM22_14575</name>
</gene>
<dbReference type="PANTHER" id="PTHR45138:SF9">
    <property type="entry name" value="DIGUANYLATE CYCLASE DGCM-RELATED"/>
    <property type="match status" value="1"/>
</dbReference>
<keyword evidence="3" id="KW-1133">Transmembrane helix</keyword>
<dbReference type="NCBIfam" id="TIGR00254">
    <property type="entry name" value="GGDEF"/>
    <property type="match status" value="1"/>
</dbReference>
<dbReference type="OrthoDB" id="9779586at2"/>
<dbReference type="InterPro" id="IPR011623">
    <property type="entry name" value="7TMR_DISM_rcpt_extracell_dom1"/>
</dbReference>
<dbReference type="InterPro" id="IPR029787">
    <property type="entry name" value="Nucleotide_cyclase"/>
</dbReference>
<feature type="transmembrane region" description="Helical" evidence="3">
    <location>
        <begin position="358"/>
        <end position="374"/>
    </location>
</feature>
<keyword evidence="3" id="KW-0472">Membrane</keyword>
<protein>
    <recommendedName>
        <fullName evidence="1">diguanylate cyclase</fullName>
        <ecNumber evidence="1">2.7.7.65</ecNumber>
    </recommendedName>
</protein>
<dbReference type="SUPFAM" id="SSF49785">
    <property type="entry name" value="Galactose-binding domain-like"/>
    <property type="match status" value="1"/>
</dbReference>
<dbReference type="PANTHER" id="PTHR45138">
    <property type="entry name" value="REGULATORY COMPONENTS OF SENSORY TRANSDUCTION SYSTEM"/>
    <property type="match status" value="1"/>
</dbReference>
<dbReference type="EMBL" id="CP036150">
    <property type="protein sequence ID" value="QEN09146.1"/>
    <property type="molecule type" value="Genomic_DNA"/>
</dbReference>
<feature type="transmembrane region" description="Helical" evidence="3">
    <location>
        <begin position="212"/>
        <end position="231"/>
    </location>
</feature>
<dbReference type="EC" id="2.7.7.65" evidence="1"/>
<feature type="transmembrane region" description="Helical" evidence="3">
    <location>
        <begin position="304"/>
        <end position="324"/>
    </location>
</feature>
<sequence length="590" mass="67127">MRFETGFKSKLVLAAMITFLIAFLPSLVFGSGIKENRVFAETGVIDLSSINFNNHPPVGLDGMWEFRWNELLEPEDARWGMHREESQFYPVPLFWTSYGDHQYDSIGQGTYRLIVRTSGQTDYYGISLPEIFSEYKFWINDDLIDQRWDAEGTHVKFLKPSVFVIYSDSDTLELILQVRNRSHSNAGIGQSILFGSEQSVFRSQIFSLSLDLILIAICLFAGIYHSIIYIFRKEEKELLFFGIFCFILSLRTFSTGTTLLTQALPDLSFLVGSRIATAVIPLAVISFQIFAYYFFKKYTARKAFLILLAFNSAYLVMVFVVDSFAYSSAYAYYLLIILATCGFIIGIDIYAIIKREKFALLFLLGFVLLFVGIANDMMHYLQIIITGYYLSAFFAGFILLESLILSIKFSQDHMMISVLSERLESAVNKSNLDPLTGIYNRRFLILSGQRELEMSRRNGQSFSLVMMDVDYFKEINDTYGHDIGDHVIIELTRVISSSIRGSDILTRFGGDEFVLLLPQTGINEAFLVAEKLRGMVEKSAIPINKDADIKITLSLGVSCTSDEVQSFDELMRLADQMLYKSKEKGRNSVC</sequence>
<accession>A0A5C1QRF4</accession>
<organism evidence="5 6">
    <name type="scientific">Oceanispirochaeta crateris</name>
    <dbReference type="NCBI Taxonomy" id="2518645"/>
    <lineage>
        <taxon>Bacteria</taxon>
        <taxon>Pseudomonadati</taxon>
        <taxon>Spirochaetota</taxon>
        <taxon>Spirochaetia</taxon>
        <taxon>Spirochaetales</taxon>
        <taxon>Spirochaetaceae</taxon>
        <taxon>Oceanispirochaeta</taxon>
    </lineage>
</organism>
<reference evidence="5 6" key="1">
    <citation type="submission" date="2019-02" db="EMBL/GenBank/DDBJ databases">
        <title>Complete Genome Sequence and Methylome Analysis of free living Spirochaetas.</title>
        <authorList>
            <person name="Fomenkov A."/>
            <person name="Dubinina G."/>
            <person name="Leshcheva N."/>
            <person name="Mikheeva N."/>
            <person name="Grabovich M."/>
            <person name="Vincze T."/>
            <person name="Roberts R.J."/>
        </authorList>
    </citation>
    <scope>NUCLEOTIDE SEQUENCE [LARGE SCALE GENOMIC DNA]</scope>
    <source>
        <strain evidence="5 6">K2</strain>
    </source>
</reference>
<dbReference type="SUPFAM" id="SSF55073">
    <property type="entry name" value="Nucleotide cyclase"/>
    <property type="match status" value="1"/>
</dbReference>
<dbReference type="InterPro" id="IPR000160">
    <property type="entry name" value="GGDEF_dom"/>
</dbReference>
<evidence type="ECO:0000256" key="1">
    <source>
        <dbReference type="ARBA" id="ARBA00012528"/>
    </source>
</evidence>
<feature type="domain" description="GGDEF" evidence="4">
    <location>
        <begin position="460"/>
        <end position="590"/>
    </location>
</feature>
<name>A0A5C1QRF4_9SPIO</name>
<evidence type="ECO:0000256" key="2">
    <source>
        <dbReference type="ARBA" id="ARBA00034247"/>
    </source>
</evidence>